<organism evidence="2 3">
    <name type="scientific">Tanapox virus</name>
    <dbReference type="NCBI Taxonomy" id="99000"/>
    <lineage>
        <taxon>Viruses</taxon>
        <taxon>Varidnaviria</taxon>
        <taxon>Bamfordvirae</taxon>
        <taxon>Nucleocytoviricota</taxon>
        <taxon>Pokkesviricetes</taxon>
        <taxon>Chitovirales</taxon>
        <taxon>Poxviridae</taxon>
        <taxon>Chordopoxvirinae</taxon>
        <taxon>Yatapoxvirus</taxon>
        <taxon>Yatapoxvirus tanapox</taxon>
    </lineage>
</organism>
<protein>
    <submittedName>
        <fullName evidence="2">Uncharacterized protein 23.5L</fullName>
    </submittedName>
</protein>
<feature type="region of interest" description="Disordered" evidence="1">
    <location>
        <begin position="19"/>
        <end position="38"/>
    </location>
</feature>
<evidence type="ECO:0000313" key="2">
    <source>
        <dbReference type="EMBL" id="ABQ43651.1"/>
    </source>
</evidence>
<evidence type="ECO:0000313" key="3">
    <source>
        <dbReference type="Proteomes" id="UP000099606"/>
    </source>
</evidence>
<sequence length="38" mass="4377">MDDNQKRINKVVITSKPCNMENSNISHNPTNDEIKKYG</sequence>
<proteinExistence type="predicted"/>
<name>A7XCX7_9POXV</name>
<accession>A7XCX7</accession>
<feature type="compositionally biased region" description="Polar residues" evidence="1">
    <location>
        <begin position="19"/>
        <end position="29"/>
    </location>
</feature>
<dbReference type="Proteomes" id="UP000099606">
    <property type="component" value="Segment"/>
</dbReference>
<gene>
    <name evidence="2" type="primary">23.5L</name>
</gene>
<reference evidence="2 3" key="1">
    <citation type="journal article" date="2007" name="Virus Res.">
        <title>Comparative genetic analysis of genomic DNA sequences of two human isolates of Tanapox virus.</title>
        <authorList>
            <person name="Nazarian S.H."/>
            <person name="Barrett J.W."/>
            <person name="Frace A.M."/>
            <person name="Olsen-Rasmussen M."/>
            <person name="Khristova M."/>
            <person name="Shaban M."/>
            <person name="Neering S."/>
            <person name="Li Y."/>
            <person name="Damon I.K."/>
            <person name="Esposito J.J."/>
            <person name="Essani K."/>
            <person name="McFadden G."/>
        </authorList>
    </citation>
    <scope>NUCLEOTIDE SEQUENCE [LARGE SCALE GENOMIC DNA]</scope>
    <source>
        <strain evidence="2">TPV-RoC</strain>
    </source>
</reference>
<evidence type="ECO:0000256" key="1">
    <source>
        <dbReference type="SAM" id="MobiDB-lite"/>
    </source>
</evidence>
<dbReference type="EMBL" id="EF420157">
    <property type="protein sequence ID" value="ABQ43651.1"/>
    <property type="molecule type" value="Genomic_DNA"/>
</dbReference>